<name>A0AA97L9W0_EUBMA</name>
<dbReference type="SUPFAM" id="SSF109640">
    <property type="entry name" value="KRAB domain (Kruppel-associated box)"/>
    <property type="match status" value="1"/>
</dbReference>
<dbReference type="PANTHER" id="PTHR24376:SF243">
    <property type="entry name" value="C2H2-TYPE DOMAIN-CONTAINING PROTEIN"/>
    <property type="match status" value="1"/>
</dbReference>
<dbReference type="PROSITE" id="PS00028">
    <property type="entry name" value="ZINC_FINGER_C2H2_1"/>
    <property type="match status" value="7"/>
</dbReference>
<proteinExistence type="predicted"/>
<dbReference type="GO" id="GO:0001228">
    <property type="term" value="F:DNA-binding transcription activator activity, RNA polymerase II-specific"/>
    <property type="evidence" value="ECO:0007669"/>
    <property type="project" value="TreeGrafter"/>
</dbReference>
<sequence length="666" mass="76019">MAGAGAPEMQVAFEDVIVYFSKAEWEMLEKWQKELYWDVVKDNYESLIVVGNPITRSDFIAWFEQQSCIKSQESRAVDPSSTDERFRQVTSKRHAEMLEPPKMVGGRSEEEGAQYGDLGAPPPEQVPVMQQGSLRRDQHRPPLEKAVPAKASSTYSQEAPKPYQCRECGKRFRMKGLLRIHQRVSLRKLSLPCPKCSICFPGIRYLRSHQRIHSRTRVDSGGADGLGTCRGSQSEERWYFCAGCGESFHRYLGFLQHQKTHGEVRRWLCIQCGVTFPYQSDLEMHEERHLDEALYSCAPCGENCVCEPSLLLHFAPHLGKRVESSGAGLQEDKSQHWEAKGMQEKPYSCLQCGQRFRLETNLKVHYRYCLKARLQKYRYSGTPAEHQKASDTKAHNTSVPRASGNSSCPPSQASCAPWACSDCGKRFTSRQSLCKHQRRHRAEEHWSAAGLNKSVHPTSVFGGSVAVGVTKKLHKCLECGKRFVYKWQLVMHVKTHAKDNCYPCPFCRESFGCRGSIWKHLRMHLKERSRSGQRRKDFGVPALAMKRRKQGEKKLHVCAECGQSFTQSYFSAHKAWHAGVRYRCLWCGKLSSFKSTGYRHLQHHRDKGDFLTCPKCGNGDASKKCFCLLERIYIEQKPRPPPGSQEEMSRPTKDSCGKRISPDSYK</sequence>
<dbReference type="FunFam" id="3.30.160.60:FF:000100">
    <property type="entry name" value="Zinc finger 45-like"/>
    <property type="match status" value="2"/>
</dbReference>
<feature type="domain" description="C2H2-type" evidence="10">
    <location>
        <begin position="191"/>
        <end position="218"/>
    </location>
</feature>
<evidence type="ECO:0000256" key="3">
    <source>
        <dbReference type="ARBA" id="ARBA00022737"/>
    </source>
</evidence>
<dbReference type="Pfam" id="PF00096">
    <property type="entry name" value="zf-C2H2"/>
    <property type="match status" value="3"/>
</dbReference>
<dbReference type="Gene3D" id="6.10.140.140">
    <property type="match status" value="1"/>
</dbReference>
<feature type="domain" description="C2H2-type" evidence="10">
    <location>
        <begin position="502"/>
        <end position="529"/>
    </location>
</feature>
<dbReference type="PROSITE" id="PS50805">
    <property type="entry name" value="KRAB"/>
    <property type="match status" value="1"/>
</dbReference>
<evidence type="ECO:0000259" key="11">
    <source>
        <dbReference type="PROSITE" id="PS50805"/>
    </source>
</evidence>
<feature type="domain" description="C2H2-type" evidence="10">
    <location>
        <begin position="267"/>
        <end position="294"/>
    </location>
</feature>
<dbReference type="Proteomes" id="UP001190640">
    <property type="component" value="Chromosome 11"/>
</dbReference>
<dbReference type="GO" id="GO:0005634">
    <property type="term" value="C:nucleus"/>
    <property type="evidence" value="ECO:0007669"/>
    <property type="project" value="UniProtKB-SubCell"/>
</dbReference>
<evidence type="ECO:0000256" key="6">
    <source>
        <dbReference type="ARBA" id="ARBA00023125"/>
    </source>
</evidence>
<dbReference type="InterPro" id="IPR036051">
    <property type="entry name" value="KRAB_dom_sf"/>
</dbReference>
<dbReference type="FunFam" id="3.30.160.60:FF:000038">
    <property type="entry name" value="Zinc finger protein 624"/>
    <property type="match status" value="1"/>
</dbReference>
<evidence type="ECO:0000256" key="1">
    <source>
        <dbReference type="ARBA" id="ARBA00004123"/>
    </source>
</evidence>
<dbReference type="SUPFAM" id="SSF57667">
    <property type="entry name" value="beta-beta-alpha zinc fingers"/>
    <property type="match status" value="6"/>
</dbReference>
<organism evidence="12 13">
    <name type="scientific">Eublepharis macularius</name>
    <name type="common">Leopard gecko</name>
    <name type="synonym">Cyrtodactylus macularius</name>
    <dbReference type="NCBI Taxonomy" id="481883"/>
    <lineage>
        <taxon>Eukaryota</taxon>
        <taxon>Metazoa</taxon>
        <taxon>Chordata</taxon>
        <taxon>Craniata</taxon>
        <taxon>Vertebrata</taxon>
        <taxon>Euteleostomi</taxon>
        <taxon>Lepidosauria</taxon>
        <taxon>Squamata</taxon>
        <taxon>Bifurcata</taxon>
        <taxon>Gekkota</taxon>
        <taxon>Eublepharidae</taxon>
        <taxon>Eublepharinae</taxon>
        <taxon>Eublepharis</taxon>
    </lineage>
</organism>
<keyword evidence="4 8" id="KW-0863">Zinc-finger</keyword>
<dbReference type="AlphaFoldDB" id="A0AA97L9W0"/>
<feature type="domain" description="C2H2-type" evidence="10">
    <location>
        <begin position="474"/>
        <end position="501"/>
    </location>
</feature>
<feature type="domain" description="C2H2-type" evidence="10">
    <location>
        <begin position="347"/>
        <end position="367"/>
    </location>
</feature>
<dbReference type="RefSeq" id="XP_054847579.1">
    <property type="nucleotide sequence ID" value="XM_054991604.1"/>
</dbReference>
<keyword evidence="6" id="KW-0238">DNA-binding</keyword>
<dbReference type="Gene3D" id="3.30.160.60">
    <property type="entry name" value="Classic Zinc Finger"/>
    <property type="match status" value="8"/>
</dbReference>
<evidence type="ECO:0000256" key="5">
    <source>
        <dbReference type="ARBA" id="ARBA00022833"/>
    </source>
</evidence>
<dbReference type="FunFam" id="3.30.160.60:FF:000446">
    <property type="entry name" value="Zinc finger protein"/>
    <property type="match status" value="1"/>
</dbReference>
<dbReference type="SMART" id="SM00349">
    <property type="entry name" value="KRAB"/>
    <property type="match status" value="1"/>
</dbReference>
<dbReference type="KEGG" id="emc:129337693"/>
<dbReference type="CDD" id="cd07765">
    <property type="entry name" value="KRAB_A-box"/>
    <property type="match status" value="1"/>
</dbReference>
<feature type="domain" description="C2H2-type" evidence="10">
    <location>
        <begin position="418"/>
        <end position="445"/>
    </location>
</feature>
<feature type="region of interest" description="Disordered" evidence="9">
    <location>
        <begin position="381"/>
        <end position="406"/>
    </location>
</feature>
<dbReference type="GeneID" id="129337693"/>
<feature type="region of interest" description="Disordered" evidence="9">
    <location>
        <begin position="91"/>
        <end position="122"/>
    </location>
</feature>
<dbReference type="InterPro" id="IPR036236">
    <property type="entry name" value="Znf_C2H2_sf"/>
</dbReference>
<evidence type="ECO:0000256" key="8">
    <source>
        <dbReference type="PROSITE-ProRule" id="PRU00042"/>
    </source>
</evidence>
<protein>
    <submittedName>
        <fullName evidence="13">Zinc finger protein 135-like isoform X1</fullName>
    </submittedName>
</protein>
<dbReference type="GO" id="GO:0008270">
    <property type="term" value="F:zinc ion binding"/>
    <property type="evidence" value="ECO:0007669"/>
    <property type="project" value="UniProtKB-KW"/>
</dbReference>
<dbReference type="PROSITE" id="PS50157">
    <property type="entry name" value="ZINC_FINGER_C2H2_2"/>
    <property type="match status" value="9"/>
</dbReference>
<reference evidence="13" key="1">
    <citation type="submission" date="2025-08" db="UniProtKB">
        <authorList>
            <consortium name="RefSeq"/>
        </authorList>
    </citation>
    <scope>IDENTIFICATION</scope>
    <source>
        <tissue evidence="13">Blood</tissue>
    </source>
</reference>
<evidence type="ECO:0000256" key="4">
    <source>
        <dbReference type="ARBA" id="ARBA00022771"/>
    </source>
</evidence>
<feature type="domain" description="C2H2-type" evidence="10">
    <location>
        <begin position="163"/>
        <end position="192"/>
    </location>
</feature>
<feature type="domain" description="C2H2-type" evidence="10">
    <location>
        <begin position="239"/>
        <end position="266"/>
    </location>
</feature>
<feature type="domain" description="C2H2-type" evidence="10">
    <location>
        <begin position="295"/>
        <end position="322"/>
    </location>
</feature>
<keyword evidence="3" id="KW-0677">Repeat</keyword>
<feature type="domain" description="KRAB" evidence="11">
    <location>
        <begin position="11"/>
        <end position="82"/>
    </location>
</feature>
<evidence type="ECO:0000259" key="10">
    <source>
        <dbReference type="PROSITE" id="PS50157"/>
    </source>
</evidence>
<feature type="region of interest" description="Disordered" evidence="9">
    <location>
        <begin position="637"/>
        <end position="666"/>
    </location>
</feature>
<dbReference type="PANTHER" id="PTHR24376">
    <property type="entry name" value="ZINC FINGER PROTEIN"/>
    <property type="match status" value="1"/>
</dbReference>
<gene>
    <name evidence="13" type="primary">LOC129337693</name>
</gene>
<keyword evidence="5" id="KW-0862">Zinc</keyword>
<feature type="compositionally biased region" description="Polar residues" evidence="9">
    <location>
        <begin position="395"/>
        <end position="405"/>
    </location>
</feature>
<evidence type="ECO:0000313" key="12">
    <source>
        <dbReference type="Proteomes" id="UP001190640"/>
    </source>
</evidence>
<feature type="compositionally biased region" description="Basic and acidic residues" evidence="9">
    <location>
        <begin position="647"/>
        <end position="666"/>
    </location>
</feature>
<comment type="subcellular location">
    <subcellularLocation>
        <location evidence="1">Nucleus</location>
    </subcellularLocation>
</comment>
<dbReference type="GO" id="GO:0000978">
    <property type="term" value="F:RNA polymerase II cis-regulatory region sequence-specific DNA binding"/>
    <property type="evidence" value="ECO:0007669"/>
    <property type="project" value="TreeGrafter"/>
</dbReference>
<dbReference type="InterPro" id="IPR013087">
    <property type="entry name" value="Znf_C2H2_type"/>
</dbReference>
<evidence type="ECO:0000256" key="7">
    <source>
        <dbReference type="ARBA" id="ARBA00023242"/>
    </source>
</evidence>
<feature type="compositionally biased region" description="Basic and acidic residues" evidence="9">
    <location>
        <begin position="385"/>
        <end position="394"/>
    </location>
</feature>
<dbReference type="SMART" id="SM00355">
    <property type="entry name" value="ZnF_C2H2"/>
    <property type="match status" value="11"/>
</dbReference>
<dbReference type="Pfam" id="PF01352">
    <property type="entry name" value="KRAB"/>
    <property type="match status" value="1"/>
</dbReference>
<evidence type="ECO:0000256" key="9">
    <source>
        <dbReference type="SAM" id="MobiDB-lite"/>
    </source>
</evidence>
<keyword evidence="2" id="KW-0479">Metal-binding</keyword>
<dbReference type="InterPro" id="IPR001909">
    <property type="entry name" value="KRAB"/>
</dbReference>
<evidence type="ECO:0000313" key="13">
    <source>
        <dbReference type="RefSeq" id="XP_054847579.1"/>
    </source>
</evidence>
<evidence type="ECO:0000256" key="2">
    <source>
        <dbReference type="ARBA" id="ARBA00022723"/>
    </source>
</evidence>
<accession>A0AA97L9W0</accession>
<keyword evidence="7" id="KW-0539">Nucleus</keyword>
<keyword evidence="12" id="KW-1185">Reference proteome</keyword>